<evidence type="ECO:0000259" key="5">
    <source>
        <dbReference type="Pfam" id="PF04542"/>
    </source>
</evidence>
<dbReference type="InterPro" id="IPR039425">
    <property type="entry name" value="RNA_pol_sigma-70-like"/>
</dbReference>
<dbReference type="GO" id="GO:0003677">
    <property type="term" value="F:DNA binding"/>
    <property type="evidence" value="ECO:0007669"/>
    <property type="project" value="InterPro"/>
</dbReference>
<reference evidence="7 8" key="1">
    <citation type="submission" date="2018-11" db="EMBL/GenBank/DDBJ databases">
        <title>Gemmobacter sp. nov., YIM 102744-1 draft genome.</title>
        <authorList>
            <person name="Li G."/>
            <person name="Jiang Y."/>
        </authorList>
    </citation>
    <scope>NUCLEOTIDE SEQUENCE [LARGE SCALE GENOMIC DNA]</scope>
    <source>
        <strain evidence="7 8">YIM 102744-1</strain>
    </source>
</reference>
<keyword evidence="4" id="KW-0804">Transcription</keyword>
<dbReference type="InterPro" id="IPR013325">
    <property type="entry name" value="RNA_pol_sigma_r2"/>
</dbReference>
<dbReference type="RefSeq" id="WP_124965574.1">
    <property type="nucleotide sequence ID" value="NZ_RRAZ01000020.1"/>
</dbReference>
<evidence type="ECO:0000256" key="2">
    <source>
        <dbReference type="ARBA" id="ARBA00023015"/>
    </source>
</evidence>
<dbReference type="GO" id="GO:0016987">
    <property type="term" value="F:sigma factor activity"/>
    <property type="evidence" value="ECO:0007669"/>
    <property type="project" value="UniProtKB-KW"/>
</dbReference>
<comment type="caution">
    <text evidence="7">The sequence shown here is derived from an EMBL/GenBank/DDBJ whole genome shotgun (WGS) entry which is preliminary data.</text>
</comment>
<dbReference type="SUPFAM" id="SSF88659">
    <property type="entry name" value="Sigma3 and sigma4 domains of RNA polymerase sigma factors"/>
    <property type="match status" value="1"/>
</dbReference>
<dbReference type="Gene3D" id="1.10.10.10">
    <property type="entry name" value="Winged helix-like DNA-binding domain superfamily/Winged helix DNA-binding domain"/>
    <property type="match status" value="1"/>
</dbReference>
<keyword evidence="3" id="KW-0731">Sigma factor</keyword>
<dbReference type="Proteomes" id="UP000282125">
    <property type="component" value="Unassembled WGS sequence"/>
</dbReference>
<dbReference type="Pfam" id="PF04542">
    <property type="entry name" value="Sigma70_r2"/>
    <property type="match status" value="1"/>
</dbReference>
<proteinExistence type="inferred from homology"/>
<sequence>MMTSDSTPDQISDLILRVALRDRVAFDRLYAATSAKLFGTCLRVLKDRTEAEEAVQEVFVKIWLKADRFAVTGQSPMSWLIAVARHQAIDRLRARREAVSGIEDAALEIRDPAPGPEARAVAAGESRRLDGCLGELEAERADAVRAAYMEGDSYADLAARHAVPLNTMRTWLRRSLMRLKECLQR</sequence>
<dbReference type="PANTHER" id="PTHR43133:SF62">
    <property type="entry name" value="RNA POLYMERASE SIGMA FACTOR SIGZ"/>
    <property type="match status" value="1"/>
</dbReference>
<keyword evidence="2" id="KW-0805">Transcription regulation</keyword>
<dbReference type="InterPro" id="IPR013324">
    <property type="entry name" value="RNA_pol_sigma_r3/r4-like"/>
</dbReference>
<dbReference type="NCBIfam" id="NF009167">
    <property type="entry name" value="PRK12514.1"/>
    <property type="match status" value="1"/>
</dbReference>
<dbReference type="OrthoDB" id="9803470at2"/>
<dbReference type="Gene3D" id="1.10.1740.10">
    <property type="match status" value="1"/>
</dbReference>
<evidence type="ECO:0000256" key="4">
    <source>
        <dbReference type="ARBA" id="ARBA00023163"/>
    </source>
</evidence>
<feature type="domain" description="RNA polymerase sigma-70 region 2" evidence="5">
    <location>
        <begin position="29"/>
        <end position="96"/>
    </location>
</feature>
<dbReference type="InterPro" id="IPR014284">
    <property type="entry name" value="RNA_pol_sigma-70_dom"/>
</dbReference>
<dbReference type="SUPFAM" id="SSF88946">
    <property type="entry name" value="Sigma2 domain of RNA polymerase sigma factors"/>
    <property type="match status" value="1"/>
</dbReference>
<dbReference type="InterPro" id="IPR036388">
    <property type="entry name" value="WH-like_DNA-bd_sf"/>
</dbReference>
<name>A0A3P3DFF2_9RHOB</name>
<dbReference type="InterPro" id="IPR013249">
    <property type="entry name" value="RNA_pol_sigma70_r4_t2"/>
</dbReference>
<comment type="similarity">
    <text evidence="1">Belongs to the sigma-70 factor family. ECF subfamily.</text>
</comment>
<accession>A0A3P3DFF2</accession>
<evidence type="ECO:0000256" key="1">
    <source>
        <dbReference type="ARBA" id="ARBA00010641"/>
    </source>
</evidence>
<evidence type="ECO:0000259" key="6">
    <source>
        <dbReference type="Pfam" id="PF08281"/>
    </source>
</evidence>
<gene>
    <name evidence="7" type="ORF">EG244_13785</name>
</gene>
<keyword evidence="8" id="KW-1185">Reference proteome</keyword>
<evidence type="ECO:0000313" key="7">
    <source>
        <dbReference type="EMBL" id="RRH73021.1"/>
    </source>
</evidence>
<dbReference type="AlphaFoldDB" id="A0A3P3DFF2"/>
<dbReference type="InterPro" id="IPR007627">
    <property type="entry name" value="RNA_pol_sigma70_r2"/>
</dbReference>
<dbReference type="PANTHER" id="PTHR43133">
    <property type="entry name" value="RNA POLYMERASE ECF-TYPE SIGMA FACTO"/>
    <property type="match status" value="1"/>
</dbReference>
<dbReference type="EMBL" id="RRAZ01000020">
    <property type="protein sequence ID" value="RRH73021.1"/>
    <property type="molecule type" value="Genomic_DNA"/>
</dbReference>
<feature type="domain" description="RNA polymerase sigma factor 70 region 4 type 2" evidence="6">
    <location>
        <begin position="127"/>
        <end position="179"/>
    </location>
</feature>
<dbReference type="NCBIfam" id="TIGR02937">
    <property type="entry name" value="sigma70-ECF"/>
    <property type="match status" value="1"/>
</dbReference>
<protein>
    <submittedName>
        <fullName evidence="7">Sigma-70 family RNA polymerase sigma factor</fullName>
    </submittedName>
</protein>
<evidence type="ECO:0000313" key="8">
    <source>
        <dbReference type="Proteomes" id="UP000282125"/>
    </source>
</evidence>
<dbReference type="Pfam" id="PF08281">
    <property type="entry name" value="Sigma70_r4_2"/>
    <property type="match status" value="1"/>
</dbReference>
<evidence type="ECO:0000256" key="3">
    <source>
        <dbReference type="ARBA" id="ARBA00023082"/>
    </source>
</evidence>
<dbReference type="GO" id="GO:0006352">
    <property type="term" value="P:DNA-templated transcription initiation"/>
    <property type="evidence" value="ECO:0007669"/>
    <property type="project" value="InterPro"/>
</dbReference>
<organism evidence="7 8">
    <name type="scientific">Falsigemmobacter faecalis</name>
    <dbReference type="NCBI Taxonomy" id="2488730"/>
    <lineage>
        <taxon>Bacteria</taxon>
        <taxon>Pseudomonadati</taxon>
        <taxon>Pseudomonadota</taxon>
        <taxon>Alphaproteobacteria</taxon>
        <taxon>Rhodobacterales</taxon>
        <taxon>Paracoccaceae</taxon>
        <taxon>Falsigemmobacter</taxon>
    </lineage>
</organism>